<dbReference type="AlphaFoldDB" id="A0A645D6V8"/>
<evidence type="ECO:0000313" key="1">
    <source>
        <dbReference type="EMBL" id="MPM85260.1"/>
    </source>
</evidence>
<reference evidence="1" key="1">
    <citation type="submission" date="2019-08" db="EMBL/GenBank/DDBJ databases">
        <authorList>
            <person name="Kucharzyk K."/>
            <person name="Murdoch R.W."/>
            <person name="Higgins S."/>
            <person name="Loffler F."/>
        </authorList>
    </citation>
    <scope>NUCLEOTIDE SEQUENCE</scope>
</reference>
<comment type="caution">
    <text evidence="1">The sequence shown here is derived from an EMBL/GenBank/DDBJ whole genome shotgun (WGS) entry which is preliminary data.</text>
</comment>
<sequence length="92" mass="10779">MQAADAGAKLVLAAFLDLLGPFRFSQMLARERHEITDAVFEQALSKIRLFDRVDRDNRDLHVLLDRRRIMPLPSLLERRRFAVEMRGFLKRA</sequence>
<accession>A0A645D6V8</accession>
<protein>
    <submittedName>
        <fullName evidence="1">Uncharacterized protein</fullName>
    </submittedName>
</protein>
<proteinExistence type="predicted"/>
<organism evidence="1">
    <name type="scientific">bioreactor metagenome</name>
    <dbReference type="NCBI Taxonomy" id="1076179"/>
    <lineage>
        <taxon>unclassified sequences</taxon>
        <taxon>metagenomes</taxon>
        <taxon>ecological metagenomes</taxon>
    </lineage>
</organism>
<gene>
    <name evidence="1" type="ORF">SDC9_132338</name>
</gene>
<dbReference type="EMBL" id="VSSQ01033607">
    <property type="protein sequence ID" value="MPM85260.1"/>
    <property type="molecule type" value="Genomic_DNA"/>
</dbReference>
<name>A0A645D6V8_9ZZZZ</name>